<evidence type="ECO:0000256" key="1">
    <source>
        <dbReference type="SAM" id="MobiDB-lite"/>
    </source>
</evidence>
<organism evidence="2">
    <name type="scientific">Brassica cretica</name>
    <name type="common">Mustard</name>
    <dbReference type="NCBI Taxonomy" id="69181"/>
    <lineage>
        <taxon>Eukaryota</taxon>
        <taxon>Viridiplantae</taxon>
        <taxon>Streptophyta</taxon>
        <taxon>Embryophyta</taxon>
        <taxon>Tracheophyta</taxon>
        <taxon>Spermatophyta</taxon>
        <taxon>Magnoliopsida</taxon>
        <taxon>eudicotyledons</taxon>
        <taxon>Gunneridae</taxon>
        <taxon>Pentapetalae</taxon>
        <taxon>rosids</taxon>
        <taxon>malvids</taxon>
        <taxon>Brassicales</taxon>
        <taxon>Brassicaceae</taxon>
        <taxon>Brassiceae</taxon>
        <taxon>Brassica</taxon>
    </lineage>
</organism>
<accession>A0A8S9IQ18</accession>
<gene>
    <name evidence="2" type="ORF">F2Q70_00004038</name>
</gene>
<evidence type="ECO:0000313" key="2">
    <source>
        <dbReference type="EMBL" id="KAF2572008.1"/>
    </source>
</evidence>
<protein>
    <submittedName>
        <fullName evidence="2">Uncharacterized protein</fullName>
    </submittedName>
</protein>
<dbReference type="AlphaFoldDB" id="A0A8S9IQ18"/>
<reference evidence="2" key="1">
    <citation type="submission" date="2019-12" db="EMBL/GenBank/DDBJ databases">
        <title>Genome sequencing and annotation of Brassica cretica.</title>
        <authorList>
            <person name="Studholme D.J."/>
            <person name="Sarris P.F."/>
        </authorList>
    </citation>
    <scope>NUCLEOTIDE SEQUENCE</scope>
    <source>
        <strain evidence="2">PFS-102/07</strain>
        <tissue evidence="2">Leaf</tissue>
    </source>
</reference>
<name>A0A8S9IQ18_BRACR</name>
<dbReference type="EMBL" id="QGKY02001015">
    <property type="protein sequence ID" value="KAF2572008.1"/>
    <property type="molecule type" value="Genomic_DNA"/>
</dbReference>
<comment type="caution">
    <text evidence="2">The sequence shown here is derived from an EMBL/GenBank/DDBJ whole genome shotgun (WGS) entry which is preliminary data.</text>
</comment>
<proteinExistence type="predicted"/>
<feature type="region of interest" description="Disordered" evidence="1">
    <location>
        <begin position="319"/>
        <end position="339"/>
    </location>
</feature>
<sequence length="362" mass="41628">MTLDIEHLEAMLKPWGNSAIVQLRPRLNMMIITDFVSNYHDWKEHFFFVCVNDASMEATFPSLGLDGVEKIFPIECPLVSLAHHPRLTMWGPSFWATILGLFRVRRAVALHHSQFRPDLPVEEGSESSMDGFVPCEVRVRKEKLRSRKEKHVITNDDVADGQCFADNILRDYLDSQGGESCGEQINLDELLDFDFLWPTADLGLLMMNRDLGASSQGARMSQFRVEMADKDIARLKDELECSRRRERGSAVTEGSYQALGDYRECRGTHGGLYLMQDLEYSFDVYYTRQTRRMNERDGDFEIPQIKERIWEQWEPISLSPDTVKDETGAPDETGEVNQSTAPLDVNDYLVWRLMTGYFALDD</sequence>